<reference evidence="1 2" key="1">
    <citation type="submission" date="2024-05" db="EMBL/GenBank/DDBJ databases">
        <title>Genome sequencing and assembly of Indian major carp, Cirrhinus mrigala (Hamilton, 1822).</title>
        <authorList>
            <person name="Mohindra V."/>
            <person name="Chowdhury L.M."/>
            <person name="Lal K."/>
            <person name="Jena J.K."/>
        </authorList>
    </citation>
    <scope>NUCLEOTIDE SEQUENCE [LARGE SCALE GENOMIC DNA]</scope>
    <source>
        <strain evidence="1">CM1030</strain>
        <tissue evidence="1">Blood</tissue>
    </source>
</reference>
<name>A0ABD0REL2_CIRMR</name>
<protein>
    <submittedName>
        <fullName evidence="1">Uncharacterized protein</fullName>
    </submittedName>
</protein>
<gene>
    <name evidence="1" type="ORF">M9458_005424</name>
</gene>
<accession>A0ABD0REL2</accession>
<comment type="caution">
    <text evidence="1">The sequence shown here is derived from an EMBL/GenBank/DDBJ whole genome shotgun (WGS) entry which is preliminary data.</text>
</comment>
<evidence type="ECO:0000313" key="1">
    <source>
        <dbReference type="EMBL" id="KAL0196884.1"/>
    </source>
</evidence>
<dbReference type="EMBL" id="JAMKFB020000003">
    <property type="protein sequence ID" value="KAL0196884.1"/>
    <property type="molecule type" value="Genomic_DNA"/>
</dbReference>
<keyword evidence="2" id="KW-1185">Reference proteome</keyword>
<feature type="non-terminal residue" evidence="1">
    <location>
        <position position="78"/>
    </location>
</feature>
<organism evidence="1 2">
    <name type="scientific">Cirrhinus mrigala</name>
    <name type="common">Mrigala</name>
    <dbReference type="NCBI Taxonomy" id="683832"/>
    <lineage>
        <taxon>Eukaryota</taxon>
        <taxon>Metazoa</taxon>
        <taxon>Chordata</taxon>
        <taxon>Craniata</taxon>
        <taxon>Vertebrata</taxon>
        <taxon>Euteleostomi</taxon>
        <taxon>Actinopterygii</taxon>
        <taxon>Neopterygii</taxon>
        <taxon>Teleostei</taxon>
        <taxon>Ostariophysi</taxon>
        <taxon>Cypriniformes</taxon>
        <taxon>Cyprinidae</taxon>
        <taxon>Labeoninae</taxon>
        <taxon>Labeonini</taxon>
        <taxon>Cirrhinus</taxon>
    </lineage>
</organism>
<dbReference type="AlphaFoldDB" id="A0ABD0REL2"/>
<feature type="non-terminal residue" evidence="1">
    <location>
        <position position="1"/>
    </location>
</feature>
<sequence length="78" mass="8808">IKSAWAGNDSVVLLSKVGPQKLFYEDILQVSPGKELEIINAYLTQKVRQHNLTSPEKAFHMDTFAITAMWNGKYQGLK</sequence>
<evidence type="ECO:0000313" key="2">
    <source>
        <dbReference type="Proteomes" id="UP001529510"/>
    </source>
</evidence>
<proteinExistence type="predicted"/>
<dbReference type="Proteomes" id="UP001529510">
    <property type="component" value="Unassembled WGS sequence"/>
</dbReference>